<sequence length="60" mass="6378">MLKVADATGNVGRRGQFGEAIIIVRRASGTHERPLMLGVLMVQVHVSSPAVAGMLVHGRE</sequence>
<dbReference type="Proteomes" id="UP000776651">
    <property type="component" value="Unassembled WGS sequence"/>
</dbReference>
<dbReference type="RefSeq" id="WP_221598645.1">
    <property type="nucleotide sequence ID" value="NZ_JAIGNQ010000004.1"/>
</dbReference>
<gene>
    <name evidence="1" type="ORF">K3177_13370</name>
</gene>
<proteinExistence type="predicted"/>
<comment type="caution">
    <text evidence="1">The sequence shown here is derived from an EMBL/GenBank/DDBJ whole genome shotgun (WGS) entry which is preliminary data.</text>
</comment>
<accession>A0ABS7JHX6</accession>
<protein>
    <submittedName>
        <fullName evidence="1">Uncharacterized protein</fullName>
    </submittedName>
</protein>
<organism evidence="1 2">
    <name type="scientific">Qipengyuania pacifica</name>
    <dbReference type="NCBI Taxonomy" id="2860199"/>
    <lineage>
        <taxon>Bacteria</taxon>
        <taxon>Pseudomonadati</taxon>
        <taxon>Pseudomonadota</taxon>
        <taxon>Alphaproteobacteria</taxon>
        <taxon>Sphingomonadales</taxon>
        <taxon>Erythrobacteraceae</taxon>
        <taxon>Qipengyuania</taxon>
    </lineage>
</organism>
<name>A0ABS7JHX6_9SPHN</name>
<dbReference type="EMBL" id="JAIGNQ010000004">
    <property type="protein sequence ID" value="MBX7489506.1"/>
    <property type="molecule type" value="Genomic_DNA"/>
</dbReference>
<reference evidence="1 2" key="1">
    <citation type="submission" date="2021-08" db="EMBL/GenBank/DDBJ databases">
        <title>Comparative Genomics Analysis of the Genus Qipengyuania Reveals Extensive Genetic Diversity and Metabolic Versatility, Including the Description of Fifteen Novel Species.</title>
        <authorList>
            <person name="Liu Y."/>
        </authorList>
    </citation>
    <scope>NUCLEOTIDE SEQUENCE [LARGE SCALE GENOMIC DNA]</scope>
    <source>
        <strain evidence="1 2">GH25</strain>
    </source>
</reference>
<evidence type="ECO:0000313" key="1">
    <source>
        <dbReference type="EMBL" id="MBX7489506.1"/>
    </source>
</evidence>
<evidence type="ECO:0000313" key="2">
    <source>
        <dbReference type="Proteomes" id="UP000776651"/>
    </source>
</evidence>
<keyword evidence="2" id="KW-1185">Reference proteome</keyword>